<dbReference type="InterPro" id="IPR036388">
    <property type="entry name" value="WH-like_DNA-bd_sf"/>
</dbReference>
<dbReference type="InterPro" id="IPR013324">
    <property type="entry name" value="RNA_pol_sigma_r3/r4-like"/>
</dbReference>
<dbReference type="InterPro" id="IPR013325">
    <property type="entry name" value="RNA_pol_sigma_r2"/>
</dbReference>
<dbReference type="Pfam" id="PF04542">
    <property type="entry name" value="Sigma70_r2"/>
    <property type="match status" value="1"/>
</dbReference>
<dbReference type="STRING" id="1123069.ruthe_00693"/>
<feature type="domain" description="RNA polymerase sigma factor 70 region 4 type 2" evidence="7">
    <location>
        <begin position="153"/>
        <end position="205"/>
    </location>
</feature>
<feature type="domain" description="RNA polymerase sigma-70 region 2" evidence="6">
    <location>
        <begin position="59"/>
        <end position="125"/>
    </location>
</feature>
<dbReference type="GO" id="GO:0016987">
    <property type="term" value="F:sigma factor activity"/>
    <property type="evidence" value="ECO:0007669"/>
    <property type="project" value="UniProtKB-KW"/>
</dbReference>
<keyword evidence="9" id="KW-1185">Reference proteome</keyword>
<dbReference type="PANTHER" id="PTHR43133">
    <property type="entry name" value="RNA POLYMERASE ECF-TYPE SIGMA FACTO"/>
    <property type="match status" value="1"/>
</dbReference>
<organism evidence="8 9">
    <name type="scientific">Rubellimicrobium thermophilum DSM 16684</name>
    <dbReference type="NCBI Taxonomy" id="1123069"/>
    <lineage>
        <taxon>Bacteria</taxon>
        <taxon>Pseudomonadati</taxon>
        <taxon>Pseudomonadota</taxon>
        <taxon>Alphaproteobacteria</taxon>
        <taxon>Rhodobacterales</taxon>
        <taxon>Roseobacteraceae</taxon>
        <taxon>Rubellimicrobium</taxon>
    </lineage>
</organism>
<evidence type="ECO:0000313" key="9">
    <source>
        <dbReference type="Proteomes" id="UP000015346"/>
    </source>
</evidence>
<dbReference type="CDD" id="cd06171">
    <property type="entry name" value="Sigma70_r4"/>
    <property type="match status" value="1"/>
</dbReference>
<reference evidence="8 9" key="1">
    <citation type="journal article" date="2013" name="Stand. Genomic Sci.">
        <title>Genome sequence of the reddish-pigmented Rubellimicrobium thermophilum type strain (DSM 16684(T)), a member of the Roseobacter clade.</title>
        <authorList>
            <person name="Fiebig A."/>
            <person name="Riedel T."/>
            <person name="Gronow S."/>
            <person name="Petersen J."/>
            <person name="Klenk H.P."/>
            <person name="Goker M."/>
        </authorList>
    </citation>
    <scope>NUCLEOTIDE SEQUENCE [LARGE SCALE GENOMIC DNA]</scope>
    <source>
        <strain evidence="8 9">DSM 16684</strain>
    </source>
</reference>
<evidence type="ECO:0000256" key="2">
    <source>
        <dbReference type="ARBA" id="ARBA00023015"/>
    </source>
</evidence>
<dbReference type="NCBIfam" id="NF009176">
    <property type="entry name" value="PRK12524.1"/>
    <property type="match status" value="1"/>
</dbReference>
<evidence type="ECO:0000259" key="6">
    <source>
        <dbReference type="Pfam" id="PF04542"/>
    </source>
</evidence>
<proteinExistence type="inferred from homology"/>
<dbReference type="Gene3D" id="1.10.10.10">
    <property type="entry name" value="Winged helix-like DNA-binding domain superfamily/Winged helix DNA-binding domain"/>
    <property type="match status" value="1"/>
</dbReference>
<comment type="caution">
    <text evidence="8">The sequence shown here is derived from an EMBL/GenBank/DDBJ whole genome shotgun (WGS) entry which is preliminary data.</text>
</comment>
<evidence type="ECO:0000256" key="4">
    <source>
        <dbReference type="ARBA" id="ARBA00023125"/>
    </source>
</evidence>
<dbReference type="AlphaFoldDB" id="S9SLK6"/>
<dbReference type="NCBIfam" id="TIGR02937">
    <property type="entry name" value="sigma70-ECF"/>
    <property type="match status" value="1"/>
</dbReference>
<keyword evidence="4" id="KW-0238">DNA-binding</keyword>
<dbReference type="HOGENOM" id="CLU_047691_3_0_5"/>
<evidence type="ECO:0000259" key="7">
    <source>
        <dbReference type="Pfam" id="PF08281"/>
    </source>
</evidence>
<gene>
    <name evidence="8" type="ORF">ruthe_00693</name>
</gene>
<dbReference type="InterPro" id="IPR014284">
    <property type="entry name" value="RNA_pol_sigma-70_dom"/>
</dbReference>
<dbReference type="Proteomes" id="UP000015346">
    <property type="component" value="Unassembled WGS sequence"/>
</dbReference>
<sequence length="220" mass="23738">MDGIRGGAACPGSLLDRRALMGQHARAMIEAGLDEAGEAEAMLLTAFAAGDRVAARRLADRLVPRALSLAFRMLADRAEAEDVTQEAMMRLWRAAPDWRTGEGRVSTWLHRVVVNLCIDRLRRRRETALAEVPEPPDPATPPAERLDQAARLRALSDALAGLPERQAQAVALRHLEGLSNPEIAAIMGIGVEAVESLTARGRRALAAALAGRKAELGYED</sequence>
<dbReference type="Gene3D" id="1.10.1740.10">
    <property type="match status" value="1"/>
</dbReference>
<comment type="similarity">
    <text evidence="1">Belongs to the sigma-70 factor family. ECF subfamily.</text>
</comment>
<evidence type="ECO:0000256" key="1">
    <source>
        <dbReference type="ARBA" id="ARBA00010641"/>
    </source>
</evidence>
<name>S9SLK6_9RHOB</name>
<dbReference type="Pfam" id="PF08281">
    <property type="entry name" value="Sigma70_r4_2"/>
    <property type="match status" value="1"/>
</dbReference>
<dbReference type="EMBL" id="AOLV01000008">
    <property type="protein sequence ID" value="EPX87294.1"/>
    <property type="molecule type" value="Genomic_DNA"/>
</dbReference>
<dbReference type="NCBIfam" id="NF004113">
    <property type="entry name" value="PRK05602.1"/>
    <property type="match status" value="1"/>
</dbReference>
<keyword evidence="5" id="KW-0804">Transcription</keyword>
<dbReference type="PANTHER" id="PTHR43133:SF8">
    <property type="entry name" value="RNA POLYMERASE SIGMA FACTOR HI_1459-RELATED"/>
    <property type="match status" value="1"/>
</dbReference>
<protein>
    <submittedName>
        <fullName evidence="8">RNA polymerase, sigma subunit, ECF family</fullName>
    </submittedName>
</protein>
<dbReference type="SUPFAM" id="SSF88946">
    <property type="entry name" value="Sigma2 domain of RNA polymerase sigma factors"/>
    <property type="match status" value="1"/>
</dbReference>
<accession>S9SLK6</accession>
<dbReference type="PATRIC" id="fig|1123069.3.peg.664"/>
<dbReference type="GO" id="GO:0003677">
    <property type="term" value="F:DNA binding"/>
    <property type="evidence" value="ECO:0007669"/>
    <property type="project" value="UniProtKB-KW"/>
</dbReference>
<dbReference type="InterPro" id="IPR039425">
    <property type="entry name" value="RNA_pol_sigma-70-like"/>
</dbReference>
<dbReference type="InterPro" id="IPR007627">
    <property type="entry name" value="RNA_pol_sigma70_r2"/>
</dbReference>
<dbReference type="InterPro" id="IPR013249">
    <property type="entry name" value="RNA_pol_sigma70_r4_t2"/>
</dbReference>
<evidence type="ECO:0000256" key="5">
    <source>
        <dbReference type="ARBA" id="ARBA00023163"/>
    </source>
</evidence>
<evidence type="ECO:0000313" key="8">
    <source>
        <dbReference type="EMBL" id="EPX87294.1"/>
    </source>
</evidence>
<dbReference type="GO" id="GO:0006352">
    <property type="term" value="P:DNA-templated transcription initiation"/>
    <property type="evidence" value="ECO:0007669"/>
    <property type="project" value="InterPro"/>
</dbReference>
<keyword evidence="3" id="KW-0731">Sigma factor</keyword>
<keyword evidence="2" id="KW-0805">Transcription regulation</keyword>
<evidence type="ECO:0000256" key="3">
    <source>
        <dbReference type="ARBA" id="ARBA00023082"/>
    </source>
</evidence>
<dbReference type="SUPFAM" id="SSF88659">
    <property type="entry name" value="Sigma3 and sigma4 domains of RNA polymerase sigma factors"/>
    <property type="match status" value="1"/>
</dbReference>